<feature type="region of interest" description="Disordered" evidence="1">
    <location>
        <begin position="462"/>
        <end position="507"/>
    </location>
</feature>
<dbReference type="Proteomes" id="UP000193689">
    <property type="component" value="Unassembled WGS sequence"/>
</dbReference>
<dbReference type="GeneID" id="63773078"/>
<evidence type="ECO:0000313" key="3">
    <source>
        <dbReference type="Proteomes" id="UP000193689"/>
    </source>
</evidence>
<dbReference type="Gene3D" id="3.80.10.10">
    <property type="entry name" value="Ribonuclease Inhibitor"/>
    <property type="match status" value="1"/>
</dbReference>
<dbReference type="RefSeq" id="XP_040710764.1">
    <property type="nucleotide sequence ID" value="XM_040856866.1"/>
</dbReference>
<comment type="caution">
    <text evidence="2">The sequence shown here is derived from an EMBL/GenBank/DDBJ whole genome shotgun (WGS) entry which is preliminary data.</text>
</comment>
<gene>
    <name evidence="2" type="ORF">BCR38DRAFT_354291</name>
</gene>
<dbReference type="InParanoid" id="A0A1Y2DEJ1"/>
<evidence type="ECO:0000256" key="1">
    <source>
        <dbReference type="SAM" id="MobiDB-lite"/>
    </source>
</evidence>
<evidence type="ECO:0008006" key="4">
    <source>
        <dbReference type="Google" id="ProtNLM"/>
    </source>
</evidence>
<reference evidence="2 3" key="1">
    <citation type="submission" date="2016-07" db="EMBL/GenBank/DDBJ databases">
        <title>Pervasive Adenine N6-methylation of Active Genes in Fungi.</title>
        <authorList>
            <consortium name="DOE Joint Genome Institute"/>
            <person name="Mondo S.J."/>
            <person name="Dannebaum R.O."/>
            <person name="Kuo R.C."/>
            <person name="Labutti K."/>
            <person name="Haridas S."/>
            <person name="Kuo A."/>
            <person name="Salamov A."/>
            <person name="Ahrendt S.R."/>
            <person name="Lipzen A."/>
            <person name="Sullivan W."/>
            <person name="Andreopoulos W.B."/>
            <person name="Clum A."/>
            <person name="Lindquist E."/>
            <person name="Daum C."/>
            <person name="Ramamoorthy G.K."/>
            <person name="Gryganskyi A."/>
            <person name="Culley D."/>
            <person name="Magnuson J.K."/>
            <person name="James T.Y."/>
            <person name="O'Malley M.A."/>
            <person name="Stajich J.E."/>
            <person name="Spatafora J.W."/>
            <person name="Visel A."/>
            <person name="Grigoriev I.V."/>
        </authorList>
    </citation>
    <scope>NUCLEOTIDE SEQUENCE [LARGE SCALE GENOMIC DNA]</scope>
    <source>
        <strain evidence="2 3">CBS 129021</strain>
    </source>
</reference>
<protein>
    <recommendedName>
        <fullName evidence="4">F-box domain-containing protein</fullName>
    </recommendedName>
</protein>
<feature type="compositionally biased region" description="Polar residues" evidence="1">
    <location>
        <begin position="464"/>
        <end position="482"/>
    </location>
</feature>
<evidence type="ECO:0000313" key="2">
    <source>
        <dbReference type="EMBL" id="ORY57514.1"/>
    </source>
</evidence>
<dbReference type="OrthoDB" id="3210378at2759"/>
<accession>A0A1Y2DEJ1</accession>
<dbReference type="SUPFAM" id="SSF52047">
    <property type="entry name" value="RNI-like"/>
    <property type="match status" value="1"/>
</dbReference>
<dbReference type="InterPro" id="IPR032675">
    <property type="entry name" value="LRR_dom_sf"/>
</dbReference>
<sequence>MHSPASSQSSFELWNSGPRRVEHGWHRPAPIKQYRKKAAPGEIFAALPGEVLEIILDELRNLHLAPSSTSCATCMMRDLCAAALAARKLLKFARVALYEDIQLVGNDSHIQKKRYKINYGSRMVLLRRTLRANPQIAAIVHNVKVPAPPPQGLPLGEYQNLIASVIMACPNFERLMGPLQNYDHNPNRLFHALSTREKLKEMNWLVQSSPFQRQRRLGSNSTMNMLNQYGSVSAPPPGDLQPHQSTAFLDMHVNWTHLTTLMIHCLPGATLTPTSLIVTALGCLPALQNLYLSHLPHTSFNDSNLLSLPPLKSLSLSHLPGVTSAGLSSFATRYSSRSIRNLAVKHSNLNSLPAMARILSNLVSLETFTFVQSTAPILPEHEMIWLFPYLASPSLRKIHWDVTNQAACANVADGILAKSIAAHGFPSLRTLRTPNDPEGMFQTLCRPTERIEMASDRFRGRSLIGNNSSRPDSPDTMTTRSEVSAGEKQIGQEDFKESNNLHPARRAAQSRLDAARRFPRFFVNVIDEDGTLLEKFGLAGFLGQLDSQVEYCLTPDDGAIDENGGLVEISDLLGDGGEDLNEREGCTGRWNTYGNVVDKKDRDRLMHTERGRWRPVTLI</sequence>
<feature type="compositionally biased region" description="Basic and acidic residues" evidence="1">
    <location>
        <begin position="490"/>
        <end position="499"/>
    </location>
</feature>
<organism evidence="2 3">
    <name type="scientific">Pseudomassariella vexata</name>
    <dbReference type="NCBI Taxonomy" id="1141098"/>
    <lineage>
        <taxon>Eukaryota</taxon>
        <taxon>Fungi</taxon>
        <taxon>Dikarya</taxon>
        <taxon>Ascomycota</taxon>
        <taxon>Pezizomycotina</taxon>
        <taxon>Sordariomycetes</taxon>
        <taxon>Xylariomycetidae</taxon>
        <taxon>Amphisphaeriales</taxon>
        <taxon>Pseudomassariaceae</taxon>
        <taxon>Pseudomassariella</taxon>
    </lineage>
</organism>
<name>A0A1Y2DEJ1_9PEZI</name>
<proteinExistence type="predicted"/>
<dbReference type="STRING" id="1141098.A0A1Y2DEJ1"/>
<keyword evidence="3" id="KW-1185">Reference proteome</keyword>
<dbReference type="AlphaFoldDB" id="A0A1Y2DEJ1"/>
<dbReference type="EMBL" id="MCFJ01000019">
    <property type="protein sequence ID" value="ORY57514.1"/>
    <property type="molecule type" value="Genomic_DNA"/>
</dbReference>